<evidence type="ECO:0000256" key="1">
    <source>
        <dbReference type="ARBA" id="ARBA00013247"/>
    </source>
</evidence>
<dbReference type="SMART" id="SM01400">
    <property type="entry name" value="Pribosyltran_N"/>
    <property type="match status" value="1"/>
</dbReference>
<dbReference type="Proteomes" id="UP000262917">
    <property type="component" value="Unassembled WGS sequence"/>
</dbReference>
<dbReference type="SUPFAM" id="SSF53271">
    <property type="entry name" value="PRTase-like"/>
    <property type="match status" value="2"/>
</dbReference>
<gene>
    <name evidence="9" type="ORF">D0Y53_05665</name>
</gene>
<dbReference type="AlphaFoldDB" id="A0A372DNQ5"/>
<dbReference type="OrthoDB" id="9777067at2"/>
<dbReference type="PANTHER" id="PTHR10210">
    <property type="entry name" value="RIBOSE-PHOSPHATE DIPHOSPHOKINASE FAMILY MEMBER"/>
    <property type="match status" value="1"/>
</dbReference>
<evidence type="ECO:0000256" key="7">
    <source>
        <dbReference type="ARBA" id="ARBA00049535"/>
    </source>
</evidence>
<dbReference type="GO" id="GO:0005737">
    <property type="term" value="C:cytoplasm"/>
    <property type="evidence" value="ECO:0007669"/>
    <property type="project" value="TreeGrafter"/>
</dbReference>
<keyword evidence="2" id="KW-0808">Transferase</keyword>
<dbReference type="Gene3D" id="3.40.50.2020">
    <property type="match status" value="2"/>
</dbReference>
<evidence type="ECO:0000313" key="9">
    <source>
        <dbReference type="EMBL" id="RFP61205.1"/>
    </source>
</evidence>
<evidence type="ECO:0000256" key="4">
    <source>
        <dbReference type="ARBA" id="ARBA00022741"/>
    </source>
</evidence>
<reference evidence="9 10" key="1">
    <citation type="submission" date="2018-08" db="EMBL/GenBank/DDBJ databases">
        <title>Lysobacter weifangensis sp. nov., a new member of the family 'Xanthomonadaceae', isolated from soil in a farmland.</title>
        <authorList>
            <person name="Zhao H."/>
        </authorList>
    </citation>
    <scope>NUCLEOTIDE SEQUENCE [LARGE SCALE GENOMIC DNA]</scope>
    <source>
        <strain evidence="9 10">WF-2</strain>
    </source>
</reference>
<comment type="caution">
    <text evidence="9">The sequence shown here is derived from an EMBL/GenBank/DDBJ whole genome shotgun (WGS) entry which is preliminary data.</text>
</comment>
<protein>
    <recommendedName>
        <fullName evidence="1">ribose-phosphate diphosphokinase</fullName>
        <ecNumber evidence="1">2.7.6.1</ecNumber>
    </recommendedName>
</protein>
<name>A0A372DNQ5_9GAMM</name>
<dbReference type="GO" id="GO:0004749">
    <property type="term" value="F:ribose phosphate diphosphokinase activity"/>
    <property type="evidence" value="ECO:0007669"/>
    <property type="project" value="UniProtKB-EC"/>
</dbReference>
<accession>A0A372DNQ5</accession>
<evidence type="ECO:0000256" key="6">
    <source>
        <dbReference type="ARBA" id="ARBA00022840"/>
    </source>
</evidence>
<dbReference type="GO" id="GO:0006015">
    <property type="term" value="P:5-phosphoribose 1-diphosphate biosynthetic process"/>
    <property type="evidence" value="ECO:0007669"/>
    <property type="project" value="TreeGrafter"/>
</dbReference>
<dbReference type="GO" id="GO:0000287">
    <property type="term" value="F:magnesium ion binding"/>
    <property type="evidence" value="ECO:0007669"/>
    <property type="project" value="InterPro"/>
</dbReference>
<evidence type="ECO:0000256" key="2">
    <source>
        <dbReference type="ARBA" id="ARBA00022679"/>
    </source>
</evidence>
<evidence type="ECO:0000256" key="5">
    <source>
        <dbReference type="ARBA" id="ARBA00022777"/>
    </source>
</evidence>
<feature type="domain" description="Ribose-phosphate pyrophosphokinase N-terminal" evidence="8">
    <location>
        <begin position="5"/>
        <end position="124"/>
    </location>
</feature>
<dbReference type="Pfam" id="PF14572">
    <property type="entry name" value="Pribosyl_synth"/>
    <property type="match status" value="1"/>
</dbReference>
<dbReference type="NCBIfam" id="TIGR01251">
    <property type="entry name" value="ribP_PPkin"/>
    <property type="match status" value="1"/>
</dbReference>
<keyword evidence="5 9" id="KW-0418">Kinase</keyword>
<dbReference type="CDD" id="cd06223">
    <property type="entry name" value="PRTases_typeI"/>
    <property type="match status" value="1"/>
</dbReference>
<dbReference type="GO" id="GO:0005524">
    <property type="term" value="F:ATP binding"/>
    <property type="evidence" value="ECO:0007669"/>
    <property type="project" value="UniProtKB-KW"/>
</dbReference>
<dbReference type="GO" id="GO:0016301">
    <property type="term" value="F:kinase activity"/>
    <property type="evidence" value="ECO:0007669"/>
    <property type="project" value="UniProtKB-KW"/>
</dbReference>
<dbReference type="Pfam" id="PF13793">
    <property type="entry name" value="Pribosyltran_N"/>
    <property type="match status" value="1"/>
</dbReference>
<dbReference type="InterPro" id="IPR029099">
    <property type="entry name" value="Pribosyltran_N"/>
</dbReference>
<dbReference type="GO" id="GO:0006164">
    <property type="term" value="P:purine nucleotide biosynthetic process"/>
    <property type="evidence" value="ECO:0007669"/>
    <property type="project" value="TreeGrafter"/>
</dbReference>
<keyword evidence="6" id="KW-0067">ATP-binding</keyword>
<dbReference type="GO" id="GO:0002189">
    <property type="term" value="C:ribose phosphate diphosphokinase complex"/>
    <property type="evidence" value="ECO:0007669"/>
    <property type="project" value="TreeGrafter"/>
</dbReference>
<dbReference type="EC" id="2.7.6.1" evidence="1"/>
<dbReference type="EMBL" id="QVPD01000004">
    <property type="protein sequence ID" value="RFP61205.1"/>
    <property type="molecule type" value="Genomic_DNA"/>
</dbReference>
<sequence>MPALLLFGLGASQPQARAVAATLGLAPGRHEERDFEDGEHKTRPLQSVRGADAYVLHSLHDDAESSPNDKLCRLLFFLAALRDHGAARVTAVLPYLCYARKDRRTKPFDPITLRYVAQLFEAVGVDGVLVLDVHNPAAFENAFRCRTEVLEARPLLVARLAQWLGAQEATVLSPDAGGLKRADAFRQALAQALGRPVELGLMEKRRSAGVVSGSALFADVGGRDVVIVDDLIGTGTTLLRTAAAARAAGARRVFAAASHGLFVGAAPQVLADPSLDRILVTDSVPPFRLCGSAAAARVEVLASATLFAQAIARRHGLPASPDEVAAESGDRPG</sequence>
<dbReference type="RefSeq" id="WP_117202231.1">
    <property type="nucleotide sequence ID" value="NZ_JBHTBK010000001.1"/>
</dbReference>
<keyword evidence="3" id="KW-0545">Nucleotide biosynthesis</keyword>
<organism evidence="9 10">
    <name type="scientific">Cognatiluteimonas weifangensis</name>
    <dbReference type="NCBI Taxonomy" id="2303539"/>
    <lineage>
        <taxon>Bacteria</taxon>
        <taxon>Pseudomonadati</taxon>
        <taxon>Pseudomonadota</taxon>
        <taxon>Gammaproteobacteria</taxon>
        <taxon>Lysobacterales</taxon>
        <taxon>Lysobacteraceae</taxon>
        <taxon>Cognatiluteimonas</taxon>
    </lineage>
</organism>
<evidence type="ECO:0000313" key="10">
    <source>
        <dbReference type="Proteomes" id="UP000262917"/>
    </source>
</evidence>
<proteinExistence type="predicted"/>
<evidence type="ECO:0000256" key="3">
    <source>
        <dbReference type="ARBA" id="ARBA00022727"/>
    </source>
</evidence>
<keyword evidence="4" id="KW-0547">Nucleotide-binding</keyword>
<comment type="catalytic activity">
    <reaction evidence="7">
        <text>D-ribose 5-phosphate + ATP = 5-phospho-alpha-D-ribose 1-diphosphate + AMP + H(+)</text>
        <dbReference type="Rhea" id="RHEA:15609"/>
        <dbReference type="ChEBI" id="CHEBI:15378"/>
        <dbReference type="ChEBI" id="CHEBI:30616"/>
        <dbReference type="ChEBI" id="CHEBI:58017"/>
        <dbReference type="ChEBI" id="CHEBI:78346"/>
        <dbReference type="ChEBI" id="CHEBI:456215"/>
        <dbReference type="EC" id="2.7.6.1"/>
    </reaction>
</comment>
<keyword evidence="10" id="KW-1185">Reference proteome</keyword>
<dbReference type="InterPro" id="IPR005946">
    <property type="entry name" value="Rib-P_diPkinase"/>
</dbReference>
<dbReference type="InterPro" id="IPR000836">
    <property type="entry name" value="PRTase_dom"/>
</dbReference>
<dbReference type="InterPro" id="IPR029057">
    <property type="entry name" value="PRTase-like"/>
</dbReference>
<dbReference type="PANTHER" id="PTHR10210:SF32">
    <property type="entry name" value="RIBOSE-PHOSPHATE PYROPHOSPHOKINASE 2"/>
    <property type="match status" value="1"/>
</dbReference>
<evidence type="ECO:0000259" key="8">
    <source>
        <dbReference type="Pfam" id="PF13793"/>
    </source>
</evidence>